<evidence type="ECO:0000256" key="3">
    <source>
        <dbReference type="ARBA" id="ARBA00022692"/>
    </source>
</evidence>
<reference evidence="8" key="2">
    <citation type="submission" date="2015-06" db="UniProtKB">
        <authorList>
            <consortium name="EnsemblMetazoa"/>
        </authorList>
    </citation>
    <scope>IDENTIFICATION</scope>
</reference>
<keyword evidence="3 7" id="KW-0812">Transmembrane</keyword>
<dbReference type="Proteomes" id="UP000015104">
    <property type="component" value="Unassembled WGS sequence"/>
</dbReference>
<dbReference type="EnsemblMetazoa" id="tetur15g03690.1">
    <property type="protein sequence ID" value="tetur15g03690.1"/>
    <property type="gene ID" value="tetur15g03690"/>
</dbReference>
<dbReference type="AlphaFoldDB" id="T1KN21"/>
<organism evidence="8 9">
    <name type="scientific">Tetranychus urticae</name>
    <name type="common">Two-spotted spider mite</name>
    <dbReference type="NCBI Taxonomy" id="32264"/>
    <lineage>
        <taxon>Eukaryota</taxon>
        <taxon>Metazoa</taxon>
        <taxon>Ecdysozoa</taxon>
        <taxon>Arthropoda</taxon>
        <taxon>Chelicerata</taxon>
        <taxon>Arachnida</taxon>
        <taxon>Acari</taxon>
        <taxon>Acariformes</taxon>
        <taxon>Trombidiformes</taxon>
        <taxon>Prostigmata</taxon>
        <taxon>Eleutherengona</taxon>
        <taxon>Raphignathae</taxon>
        <taxon>Tetranychoidea</taxon>
        <taxon>Tetranychidae</taxon>
        <taxon>Tetranychus</taxon>
    </lineage>
</organism>
<feature type="transmembrane region" description="Helical" evidence="7">
    <location>
        <begin position="64"/>
        <end position="82"/>
    </location>
</feature>
<proteinExistence type="inferred from homology"/>
<dbReference type="GO" id="GO:0038023">
    <property type="term" value="F:signaling receptor activity"/>
    <property type="evidence" value="ECO:0007669"/>
    <property type="project" value="TreeGrafter"/>
</dbReference>
<feature type="transmembrane region" description="Helical" evidence="7">
    <location>
        <begin position="33"/>
        <end position="52"/>
    </location>
</feature>
<protein>
    <submittedName>
        <fullName evidence="8">Uncharacterized protein</fullName>
    </submittedName>
</protein>
<reference evidence="9" key="1">
    <citation type="submission" date="2011-08" db="EMBL/GenBank/DDBJ databases">
        <authorList>
            <person name="Rombauts S."/>
        </authorList>
    </citation>
    <scope>NUCLEOTIDE SEQUENCE</scope>
    <source>
        <strain evidence="9">London</strain>
    </source>
</reference>
<feature type="transmembrane region" description="Helical" evidence="7">
    <location>
        <begin position="164"/>
        <end position="184"/>
    </location>
</feature>
<evidence type="ECO:0000256" key="4">
    <source>
        <dbReference type="ARBA" id="ARBA00022989"/>
    </source>
</evidence>
<evidence type="ECO:0000256" key="7">
    <source>
        <dbReference type="SAM" id="Phobius"/>
    </source>
</evidence>
<evidence type="ECO:0000256" key="5">
    <source>
        <dbReference type="ARBA" id="ARBA00023136"/>
    </source>
</evidence>
<evidence type="ECO:0000313" key="8">
    <source>
        <dbReference type="EnsemblMetazoa" id="tetur15g03690.1"/>
    </source>
</evidence>
<keyword evidence="6" id="KW-0862">Zinc</keyword>
<dbReference type="GO" id="GO:0016020">
    <property type="term" value="C:membrane"/>
    <property type="evidence" value="ECO:0007669"/>
    <property type="project" value="UniProtKB-SubCell"/>
</dbReference>
<comment type="similarity">
    <text evidence="2">Belongs to the ADIPOR family.</text>
</comment>
<feature type="transmembrane region" description="Helical" evidence="7">
    <location>
        <begin position="94"/>
        <end position="112"/>
    </location>
</feature>
<feature type="transmembrane region" description="Helical" evidence="7">
    <location>
        <begin position="6"/>
        <end position="26"/>
    </location>
</feature>
<name>T1KN21_TETUR</name>
<dbReference type="GO" id="GO:0046872">
    <property type="term" value="F:metal ion binding"/>
    <property type="evidence" value="ECO:0007669"/>
    <property type="project" value="UniProtKB-KW"/>
</dbReference>
<evidence type="ECO:0000256" key="6">
    <source>
        <dbReference type="PIRSR" id="PIRSR604254-1"/>
    </source>
</evidence>
<evidence type="ECO:0000313" key="9">
    <source>
        <dbReference type="Proteomes" id="UP000015104"/>
    </source>
</evidence>
<dbReference type="InterPro" id="IPR004254">
    <property type="entry name" value="AdipoR/HlyIII-related"/>
</dbReference>
<keyword evidence="5 7" id="KW-0472">Membrane</keyword>
<sequence length="198" mass="22553">MESPVATIAFICSAIYHLFCCYSHYVRDILVKVDYIGITIFITGSFMTWLYYAFHGETSQNCVYLYAICFGGLLVGILTQLDHFNARESRGHRAGIYVIFGLSLTIPAILLFQKSCKSRQTTKIISSVIYTTIIYMTGGFIYTTRLTERLWPGKVDIIGHSHQIFHVIVVIASIVHEKMIVFIATTNEEMVDTKKWLL</sequence>
<dbReference type="PANTHER" id="PTHR20855">
    <property type="entry name" value="ADIPOR/PROGESTIN RECEPTOR-RELATED"/>
    <property type="match status" value="1"/>
</dbReference>
<dbReference type="PANTHER" id="PTHR20855:SF52">
    <property type="entry name" value="ADIPONECTIN RECEPTOR PROTEIN"/>
    <property type="match status" value="1"/>
</dbReference>
<comment type="subcellular location">
    <subcellularLocation>
        <location evidence="1">Membrane</location>
        <topology evidence="1">Multi-pass membrane protein</topology>
    </subcellularLocation>
</comment>
<dbReference type="eggNOG" id="KOG0748">
    <property type="taxonomic scope" value="Eukaryota"/>
</dbReference>
<accession>T1KN21</accession>
<dbReference type="HOGENOM" id="CLU_023075_5_1_1"/>
<feature type="binding site" evidence="6">
    <location>
        <position position="17"/>
    </location>
    <ligand>
        <name>Zn(2+)</name>
        <dbReference type="ChEBI" id="CHEBI:29105"/>
    </ligand>
</feature>
<evidence type="ECO:0000256" key="2">
    <source>
        <dbReference type="ARBA" id="ARBA00007018"/>
    </source>
</evidence>
<feature type="binding site" evidence="6">
    <location>
        <position position="162"/>
    </location>
    <ligand>
        <name>Zn(2+)</name>
        <dbReference type="ChEBI" id="CHEBI:29105"/>
    </ligand>
</feature>
<feature type="binding site" evidence="6">
    <location>
        <position position="166"/>
    </location>
    <ligand>
        <name>Zn(2+)</name>
        <dbReference type="ChEBI" id="CHEBI:29105"/>
    </ligand>
</feature>
<keyword evidence="9" id="KW-1185">Reference proteome</keyword>
<keyword evidence="6" id="KW-0479">Metal-binding</keyword>
<dbReference type="Pfam" id="PF03006">
    <property type="entry name" value="HlyIII"/>
    <property type="match status" value="1"/>
</dbReference>
<dbReference type="EMBL" id="CAEY01000249">
    <property type="status" value="NOT_ANNOTATED_CDS"/>
    <property type="molecule type" value="Genomic_DNA"/>
</dbReference>
<feature type="transmembrane region" description="Helical" evidence="7">
    <location>
        <begin position="124"/>
        <end position="143"/>
    </location>
</feature>
<keyword evidence="4 7" id="KW-1133">Transmembrane helix</keyword>
<evidence type="ECO:0000256" key="1">
    <source>
        <dbReference type="ARBA" id="ARBA00004141"/>
    </source>
</evidence>